<feature type="compositionally biased region" description="Basic and acidic residues" evidence="1">
    <location>
        <begin position="10"/>
        <end position="33"/>
    </location>
</feature>
<dbReference type="AlphaFoldDB" id="A0A834J813"/>
<reference evidence="2" key="1">
    <citation type="journal article" date="2020" name="G3 (Bethesda)">
        <title>High-Quality Assemblies for Three Invasive Social Wasps from the &lt;i&gt;Vespula&lt;/i&gt; Genus.</title>
        <authorList>
            <person name="Harrop T.W.R."/>
            <person name="Guhlin J."/>
            <person name="McLaughlin G.M."/>
            <person name="Permina E."/>
            <person name="Stockwell P."/>
            <person name="Gilligan J."/>
            <person name="Le Lec M.F."/>
            <person name="Gruber M.A.M."/>
            <person name="Quinn O."/>
            <person name="Lovegrove M."/>
            <person name="Duncan E.J."/>
            <person name="Remnant E.J."/>
            <person name="Van Eeckhoven J."/>
            <person name="Graham B."/>
            <person name="Knapp R.A."/>
            <person name="Langford K.W."/>
            <person name="Kronenberg Z."/>
            <person name="Press M.O."/>
            <person name="Eacker S.M."/>
            <person name="Wilson-Rankin E.E."/>
            <person name="Purcell J."/>
            <person name="Lester P.J."/>
            <person name="Dearden P.K."/>
        </authorList>
    </citation>
    <scope>NUCLEOTIDE SEQUENCE</scope>
    <source>
        <strain evidence="2">Linc-1</strain>
    </source>
</reference>
<name>A0A834J813_VESGE</name>
<sequence>MLDEGITLKTRGEEEVNRREEAEGRRRRDERSGTEGVRVRQGKARQGGLFVNETMSLTTFGTDNGANVPRGRGLFHCASGAAVATSGGGGAAGGGGGGDGSSGIAREGPSEKEIERAVEGRQRDVPIRAVRLLSRLLMEHHEARNTELN</sequence>
<comment type="caution">
    <text evidence="2">The sequence shown here is derived from an EMBL/GenBank/DDBJ whole genome shotgun (WGS) entry which is preliminary data.</text>
</comment>
<dbReference type="EMBL" id="JACSDZ010000018">
    <property type="protein sequence ID" value="KAF7383691.1"/>
    <property type="molecule type" value="Genomic_DNA"/>
</dbReference>
<accession>A0A834J813</accession>
<evidence type="ECO:0000313" key="2">
    <source>
        <dbReference type="EMBL" id="KAF7383691.1"/>
    </source>
</evidence>
<feature type="compositionally biased region" description="Gly residues" evidence="1">
    <location>
        <begin position="86"/>
        <end position="101"/>
    </location>
</feature>
<proteinExistence type="predicted"/>
<feature type="region of interest" description="Disordered" evidence="1">
    <location>
        <begin position="85"/>
        <end position="121"/>
    </location>
</feature>
<evidence type="ECO:0000313" key="3">
    <source>
        <dbReference type="Proteomes" id="UP000617340"/>
    </source>
</evidence>
<dbReference type="Proteomes" id="UP000617340">
    <property type="component" value="Unassembled WGS sequence"/>
</dbReference>
<gene>
    <name evidence="2" type="ORF">HZH68_014448</name>
</gene>
<feature type="region of interest" description="Disordered" evidence="1">
    <location>
        <begin position="1"/>
        <end position="46"/>
    </location>
</feature>
<organism evidence="2 3">
    <name type="scientific">Vespula germanica</name>
    <name type="common">German yellow jacket</name>
    <name type="synonym">Paravespula germanica</name>
    <dbReference type="NCBI Taxonomy" id="30212"/>
    <lineage>
        <taxon>Eukaryota</taxon>
        <taxon>Metazoa</taxon>
        <taxon>Ecdysozoa</taxon>
        <taxon>Arthropoda</taxon>
        <taxon>Hexapoda</taxon>
        <taxon>Insecta</taxon>
        <taxon>Pterygota</taxon>
        <taxon>Neoptera</taxon>
        <taxon>Endopterygota</taxon>
        <taxon>Hymenoptera</taxon>
        <taxon>Apocrita</taxon>
        <taxon>Aculeata</taxon>
        <taxon>Vespoidea</taxon>
        <taxon>Vespidae</taxon>
        <taxon>Vespinae</taxon>
        <taxon>Vespula</taxon>
    </lineage>
</organism>
<protein>
    <submittedName>
        <fullName evidence="2">Uncharacterized protein</fullName>
    </submittedName>
</protein>
<feature type="compositionally biased region" description="Basic and acidic residues" evidence="1">
    <location>
        <begin position="108"/>
        <end position="121"/>
    </location>
</feature>
<keyword evidence="3" id="KW-1185">Reference proteome</keyword>
<evidence type="ECO:0000256" key="1">
    <source>
        <dbReference type="SAM" id="MobiDB-lite"/>
    </source>
</evidence>